<dbReference type="Pfam" id="PF03309">
    <property type="entry name" value="Pan_kinase"/>
    <property type="match status" value="1"/>
</dbReference>
<keyword evidence="7 16" id="KW-0963">Cytoplasm</keyword>
<comment type="subunit">
    <text evidence="5 16">Homodimer.</text>
</comment>
<dbReference type="RefSeq" id="WP_014161966.1">
    <property type="nucleotide sequence ID" value="NC_016147.2"/>
</dbReference>
<comment type="caution">
    <text evidence="16">Lacks conserved residue(s) required for the propagation of feature annotation.</text>
</comment>
<dbReference type="InterPro" id="IPR004619">
    <property type="entry name" value="Type_III_PanK"/>
</dbReference>
<keyword evidence="11 16" id="KW-0067">ATP-binding</keyword>
<dbReference type="STRING" id="1045855.DSC_15750"/>
<comment type="cofactor">
    <cofactor evidence="2">
        <name>K(+)</name>
        <dbReference type="ChEBI" id="CHEBI:29103"/>
    </cofactor>
</comment>
<evidence type="ECO:0000256" key="15">
    <source>
        <dbReference type="ARBA" id="ARBA00040883"/>
    </source>
</evidence>
<dbReference type="EC" id="2.7.1.33" evidence="6 16"/>
<keyword evidence="9 16" id="KW-0547">Nucleotide-binding</keyword>
<dbReference type="UniPathway" id="UPA00241">
    <property type="reaction ID" value="UER00352"/>
</dbReference>
<dbReference type="GO" id="GO:0015937">
    <property type="term" value="P:coenzyme A biosynthetic process"/>
    <property type="evidence" value="ECO:0007669"/>
    <property type="project" value="UniProtKB-UniRule"/>
</dbReference>
<evidence type="ECO:0000256" key="11">
    <source>
        <dbReference type="ARBA" id="ARBA00022840"/>
    </source>
</evidence>
<dbReference type="eggNOG" id="COG1521">
    <property type="taxonomic scope" value="Bacteria"/>
</dbReference>
<feature type="binding site" evidence="16">
    <location>
        <begin position="105"/>
        <end position="108"/>
    </location>
    <ligand>
        <name>substrate</name>
    </ligand>
</feature>
<accession>G7UWU7</accession>
<evidence type="ECO:0000256" key="8">
    <source>
        <dbReference type="ARBA" id="ARBA00022679"/>
    </source>
</evidence>
<comment type="function">
    <text evidence="16">Catalyzes the phosphorylation of pantothenate (Pan), the first step in CoA biosynthesis.</text>
</comment>
<evidence type="ECO:0000256" key="13">
    <source>
        <dbReference type="ARBA" id="ARBA00022993"/>
    </source>
</evidence>
<feature type="binding site" evidence="16">
    <location>
        <position position="180"/>
    </location>
    <ligand>
        <name>substrate</name>
    </ligand>
</feature>
<evidence type="ECO:0000256" key="5">
    <source>
        <dbReference type="ARBA" id="ARBA00011738"/>
    </source>
</evidence>
<evidence type="ECO:0000313" key="17">
    <source>
        <dbReference type="EMBL" id="AER57794.1"/>
    </source>
</evidence>
<dbReference type="EMBL" id="CP003093">
    <property type="protein sequence ID" value="AER57794.1"/>
    <property type="molecule type" value="Genomic_DNA"/>
</dbReference>
<dbReference type="CDD" id="cd24015">
    <property type="entry name" value="ASKHA_NBD_PanK-III"/>
    <property type="match status" value="1"/>
</dbReference>
<protein>
    <recommendedName>
        <fullName evidence="15 16">Type III pantothenate kinase</fullName>
        <ecNumber evidence="6 16">2.7.1.33</ecNumber>
    </recommendedName>
    <alternativeName>
        <fullName evidence="16">PanK-III</fullName>
    </alternativeName>
    <alternativeName>
        <fullName evidence="16">Pantothenic acid kinase</fullName>
    </alternativeName>
</protein>
<keyword evidence="12 16" id="KW-0630">Potassium</keyword>
<dbReference type="Proteomes" id="UP000005870">
    <property type="component" value="Chromosome"/>
</dbReference>
<evidence type="ECO:0000256" key="1">
    <source>
        <dbReference type="ARBA" id="ARBA00001206"/>
    </source>
</evidence>
<evidence type="ECO:0000256" key="7">
    <source>
        <dbReference type="ARBA" id="ARBA00022490"/>
    </source>
</evidence>
<dbReference type="OrthoDB" id="9781305at2"/>
<comment type="subcellular location">
    <subcellularLocation>
        <location evidence="3 16">Cytoplasm</location>
    </subcellularLocation>
</comment>
<reference evidence="17 18" key="1">
    <citation type="journal article" date="2012" name="J. Bacteriol.">
        <title>Complete Genome Sequence of the BTEX-Degrading Bacterium Pseudoxanthomonas spadix BD-a59.</title>
        <authorList>
            <person name="Lee S.H."/>
            <person name="Jin H.M."/>
            <person name="Lee H.J."/>
            <person name="Kim J.M."/>
            <person name="Jeon C.O."/>
        </authorList>
    </citation>
    <scope>NUCLEOTIDE SEQUENCE [LARGE SCALE GENOMIC DNA]</scope>
    <source>
        <strain evidence="17 18">BD-a59</strain>
    </source>
</reference>
<evidence type="ECO:0000256" key="12">
    <source>
        <dbReference type="ARBA" id="ARBA00022958"/>
    </source>
</evidence>
<dbReference type="PANTHER" id="PTHR34265">
    <property type="entry name" value="TYPE III PANTOTHENATE KINASE"/>
    <property type="match status" value="1"/>
</dbReference>
<comment type="catalytic activity">
    <reaction evidence="1 16">
        <text>(R)-pantothenate + ATP = (R)-4'-phosphopantothenate + ADP + H(+)</text>
        <dbReference type="Rhea" id="RHEA:16373"/>
        <dbReference type="ChEBI" id="CHEBI:10986"/>
        <dbReference type="ChEBI" id="CHEBI:15378"/>
        <dbReference type="ChEBI" id="CHEBI:29032"/>
        <dbReference type="ChEBI" id="CHEBI:30616"/>
        <dbReference type="ChEBI" id="CHEBI:456216"/>
        <dbReference type="EC" id="2.7.1.33"/>
    </reaction>
</comment>
<gene>
    <name evidence="16" type="primary">coaX</name>
    <name evidence="17" type="ordered locus">DSC_15750</name>
</gene>
<dbReference type="HAMAP" id="MF_01274">
    <property type="entry name" value="Pantothen_kinase_3"/>
    <property type="match status" value="1"/>
</dbReference>
<dbReference type="KEGG" id="psd:DSC_15750"/>
<sequence>MTGTSPERWLFDLGNTRLKCARLQADGRPGPILALGHGQDDLLQGLAAQLPQAGLSACLASVAAPVLTAAVLEVLQARFRVVSLARTQASLAGLQVAYREPARLGVDRFLAMLGARTHGPGPWLIAGIGTALTIDLLAADGRHMGGRIAPSPQLMRQALHRAAAQLPAEGGAFDEFARDTPDALASGCEGAALALIERSLDQAAARLGQAPALLLHGGGIDPLLPLLPQARRVDGLVLEGLAVWSAAPVQAAADGH</sequence>
<keyword evidence="13 16" id="KW-0173">Coenzyme A biosynthesis</keyword>
<organism evidence="17 18">
    <name type="scientific">Pseudoxanthomonas spadix (strain BD-a59)</name>
    <dbReference type="NCBI Taxonomy" id="1045855"/>
    <lineage>
        <taxon>Bacteria</taxon>
        <taxon>Pseudomonadati</taxon>
        <taxon>Pseudomonadota</taxon>
        <taxon>Gammaproteobacteria</taxon>
        <taxon>Lysobacterales</taxon>
        <taxon>Lysobacteraceae</taxon>
        <taxon>Pseudoxanthomonas</taxon>
    </lineage>
</organism>
<keyword evidence="18" id="KW-1185">Reference proteome</keyword>
<evidence type="ECO:0000256" key="4">
    <source>
        <dbReference type="ARBA" id="ARBA00005225"/>
    </source>
</evidence>
<comment type="cofactor">
    <cofactor evidence="16">
        <name>NH4(+)</name>
        <dbReference type="ChEBI" id="CHEBI:28938"/>
    </cofactor>
    <cofactor evidence="16">
        <name>K(+)</name>
        <dbReference type="ChEBI" id="CHEBI:29103"/>
    </cofactor>
    <text evidence="16">A monovalent cation. Ammonium or potassium.</text>
</comment>
<dbReference type="NCBIfam" id="TIGR00671">
    <property type="entry name" value="baf"/>
    <property type="match status" value="1"/>
</dbReference>
<dbReference type="HOGENOM" id="CLU_066627_0_0_6"/>
<dbReference type="Gene3D" id="3.30.420.40">
    <property type="match status" value="2"/>
</dbReference>
<evidence type="ECO:0000256" key="9">
    <source>
        <dbReference type="ARBA" id="ARBA00022741"/>
    </source>
</evidence>
<comment type="pathway">
    <text evidence="4 16">Cofactor biosynthesis; coenzyme A biosynthesis; CoA from (R)-pantothenate: step 1/5.</text>
</comment>
<dbReference type="SUPFAM" id="SSF53067">
    <property type="entry name" value="Actin-like ATPase domain"/>
    <property type="match status" value="2"/>
</dbReference>
<dbReference type="AlphaFoldDB" id="G7UWU7"/>
<feature type="binding site" evidence="16">
    <location>
        <begin position="12"/>
        <end position="19"/>
    </location>
    <ligand>
        <name>ATP</name>
        <dbReference type="ChEBI" id="CHEBI:30616"/>
    </ligand>
</feature>
<evidence type="ECO:0000256" key="3">
    <source>
        <dbReference type="ARBA" id="ARBA00004496"/>
    </source>
</evidence>
<evidence type="ECO:0000256" key="2">
    <source>
        <dbReference type="ARBA" id="ARBA00001958"/>
    </source>
</evidence>
<feature type="binding site" evidence="16">
    <location>
        <position position="98"/>
    </location>
    <ligand>
        <name>substrate</name>
    </ligand>
</feature>
<keyword evidence="10 16" id="KW-0418">Kinase</keyword>
<dbReference type="GO" id="GO:0004594">
    <property type="term" value="F:pantothenate kinase activity"/>
    <property type="evidence" value="ECO:0007669"/>
    <property type="project" value="UniProtKB-UniRule"/>
</dbReference>
<comment type="similarity">
    <text evidence="14 16">Belongs to the type III pantothenate kinase family.</text>
</comment>
<dbReference type="GO" id="GO:0005737">
    <property type="term" value="C:cytoplasm"/>
    <property type="evidence" value="ECO:0007669"/>
    <property type="project" value="UniProtKB-SubCell"/>
</dbReference>
<evidence type="ECO:0000256" key="10">
    <source>
        <dbReference type="ARBA" id="ARBA00022777"/>
    </source>
</evidence>
<proteinExistence type="inferred from homology"/>
<evidence type="ECO:0000256" key="16">
    <source>
        <dbReference type="HAMAP-Rule" id="MF_01274"/>
    </source>
</evidence>
<evidence type="ECO:0000256" key="6">
    <source>
        <dbReference type="ARBA" id="ARBA00012102"/>
    </source>
</evidence>
<dbReference type="GO" id="GO:0005524">
    <property type="term" value="F:ATP binding"/>
    <property type="evidence" value="ECO:0007669"/>
    <property type="project" value="UniProtKB-UniRule"/>
</dbReference>
<dbReference type="PANTHER" id="PTHR34265:SF1">
    <property type="entry name" value="TYPE III PANTOTHENATE KINASE"/>
    <property type="match status" value="1"/>
</dbReference>
<dbReference type="InterPro" id="IPR043129">
    <property type="entry name" value="ATPase_NBD"/>
</dbReference>
<feature type="active site" description="Proton acceptor" evidence="16">
    <location>
        <position position="107"/>
    </location>
</feature>
<feature type="binding site" evidence="16">
    <location>
        <position position="130"/>
    </location>
    <ligand>
        <name>ATP</name>
        <dbReference type="ChEBI" id="CHEBI:30616"/>
    </ligand>
</feature>
<evidence type="ECO:0000313" key="18">
    <source>
        <dbReference type="Proteomes" id="UP000005870"/>
    </source>
</evidence>
<keyword evidence="8 16" id="KW-0808">Transferase</keyword>
<evidence type="ECO:0000256" key="14">
    <source>
        <dbReference type="ARBA" id="ARBA00038036"/>
    </source>
</evidence>
<name>G7UWU7_PSEUP</name>